<evidence type="ECO:0000313" key="3">
    <source>
        <dbReference type="Proteomes" id="UP000004507"/>
    </source>
</evidence>
<dbReference type="Proteomes" id="UP000004507">
    <property type="component" value="Unassembled WGS sequence"/>
</dbReference>
<organism evidence="2 3">
    <name type="scientific">Yoonia vestfoldensis SKA53</name>
    <dbReference type="NCBI Taxonomy" id="314232"/>
    <lineage>
        <taxon>Bacteria</taxon>
        <taxon>Pseudomonadati</taxon>
        <taxon>Pseudomonadota</taxon>
        <taxon>Alphaproteobacteria</taxon>
        <taxon>Rhodobacterales</taxon>
        <taxon>Paracoccaceae</taxon>
        <taxon>Yoonia</taxon>
    </lineage>
</organism>
<feature type="domain" description="YgjP-like metallopeptidase" evidence="1">
    <location>
        <begin position="39"/>
        <end position="232"/>
    </location>
</feature>
<dbReference type="HOGENOM" id="CLU_065947_2_1_5"/>
<dbReference type="Pfam" id="PF01863">
    <property type="entry name" value="YgjP-like"/>
    <property type="match status" value="1"/>
</dbReference>
<comment type="caution">
    <text evidence="2">The sequence shown here is derived from an EMBL/GenBank/DDBJ whole genome shotgun (WGS) entry which is preliminary data.</text>
</comment>
<dbReference type="PANTHER" id="PTHR30399:SF1">
    <property type="entry name" value="UTP PYROPHOSPHATASE"/>
    <property type="match status" value="1"/>
</dbReference>
<name>A3V546_9RHOB</name>
<dbReference type="EMBL" id="AAMS01000004">
    <property type="protein sequence ID" value="EAQ06764.1"/>
    <property type="molecule type" value="Genomic_DNA"/>
</dbReference>
<protein>
    <recommendedName>
        <fullName evidence="1">YgjP-like metallopeptidase domain-containing protein</fullName>
    </recommendedName>
</protein>
<keyword evidence="3" id="KW-1185">Reference proteome</keyword>
<sequence length="243" mass="26939">MTGVKGFGAGIYRKLDMGRHTLHGNPPIDVTLRKSAQARRLSLRVSRLDGRVTLTMPSDLPDREGLAFLRDKEDWLRGHLGRLGPAESVKIGSMVPVQGRALPVVAGPRLRVLDDRIEVPPSRAAAGPIRARLRAMARDALAAASDRHAAALGVGYDKLAIRDTRSRWGSCSSKGVLMYSWRLIMAPPAVLDYVAAHEVAHLREMNHAPAFWAVVTQLCPDYATHRQWLRDHGESLHRLRFDD</sequence>
<dbReference type="InterPro" id="IPR053136">
    <property type="entry name" value="UTP_pyrophosphatase-like"/>
</dbReference>
<dbReference type="eggNOG" id="COG1451">
    <property type="taxonomic scope" value="Bacteria"/>
</dbReference>
<accession>A3V546</accession>
<evidence type="ECO:0000313" key="2">
    <source>
        <dbReference type="EMBL" id="EAQ06764.1"/>
    </source>
</evidence>
<dbReference type="STRING" id="314232.SKA53_14491"/>
<dbReference type="Gene3D" id="3.30.2010.10">
    <property type="entry name" value="Metalloproteases ('zincins'), catalytic domain"/>
    <property type="match status" value="1"/>
</dbReference>
<dbReference type="InterPro" id="IPR002725">
    <property type="entry name" value="YgjP-like_metallopeptidase"/>
</dbReference>
<dbReference type="RefSeq" id="WP_007206837.1">
    <property type="nucleotide sequence ID" value="NZ_CH672414.1"/>
</dbReference>
<evidence type="ECO:0000259" key="1">
    <source>
        <dbReference type="Pfam" id="PF01863"/>
    </source>
</evidence>
<proteinExistence type="predicted"/>
<dbReference type="OrthoDB" id="9795402at2"/>
<gene>
    <name evidence="2" type="ORF">SKA53_14491</name>
</gene>
<reference evidence="2 3" key="1">
    <citation type="submission" date="2006-01" db="EMBL/GenBank/DDBJ databases">
        <authorList>
            <person name="Hagstrom A."/>
            <person name="Ferriera S."/>
            <person name="Johnson J."/>
            <person name="Kravitz S."/>
            <person name="Halpern A."/>
            <person name="Remington K."/>
            <person name="Beeson K."/>
            <person name="Tran B."/>
            <person name="Rogers Y.-H."/>
            <person name="Friedman R."/>
            <person name="Venter J.C."/>
        </authorList>
    </citation>
    <scope>NUCLEOTIDE SEQUENCE [LARGE SCALE GENOMIC DNA]</scope>
    <source>
        <strain evidence="2 3">SKA53</strain>
    </source>
</reference>
<dbReference type="AlphaFoldDB" id="A3V546"/>
<dbReference type="PANTHER" id="PTHR30399">
    <property type="entry name" value="UNCHARACTERIZED PROTEIN YGJP"/>
    <property type="match status" value="1"/>
</dbReference>
<dbReference type="CDD" id="cd07344">
    <property type="entry name" value="M48_yhfN_like"/>
    <property type="match status" value="1"/>
</dbReference>